<organism evidence="6">
    <name type="scientific">Hydra vulgaris</name>
    <name type="common">Hydra</name>
    <name type="synonym">Hydra attenuata</name>
    <dbReference type="NCBI Taxonomy" id="6087"/>
    <lineage>
        <taxon>Eukaryota</taxon>
        <taxon>Metazoa</taxon>
        <taxon>Cnidaria</taxon>
        <taxon>Hydrozoa</taxon>
        <taxon>Hydroidolina</taxon>
        <taxon>Anthoathecata</taxon>
        <taxon>Aplanulata</taxon>
        <taxon>Hydridae</taxon>
        <taxon>Hydra</taxon>
    </lineage>
</organism>
<proteinExistence type="evidence at transcript level"/>
<comment type="similarity">
    <text evidence="2">Belongs to the VPS35L family.</text>
</comment>
<reference evidence="6" key="1">
    <citation type="journal article" date="2013" name="Genome Biol. Evol.">
        <title>Punctuated emergences of genetic and phenotypic innovations in eumetazoan, bilaterian, euteleostome, and hominidae ancestors.</title>
        <authorList>
            <person name="Wenger Y."/>
            <person name="Galliot B."/>
        </authorList>
    </citation>
    <scope>NUCLEOTIDE SEQUENCE</scope>
    <source>
        <tissue evidence="6">Whole animals</tissue>
    </source>
</reference>
<dbReference type="AlphaFoldDB" id="T2MBB3"/>
<dbReference type="OrthoDB" id="1734063at2759"/>
<dbReference type="GO" id="GO:0015031">
    <property type="term" value="P:protein transport"/>
    <property type="evidence" value="ECO:0007669"/>
    <property type="project" value="UniProtKB-KW"/>
</dbReference>
<gene>
    <name evidence="6" type="primary">C16orf62</name>
</gene>
<comment type="subcellular location">
    <subcellularLocation>
        <location evidence="1">Endosome</location>
    </subcellularLocation>
</comment>
<sequence length="465" mass="52856">MKIKEPAKYISCAEVWIEYPLKYLSAQEVNILLGNIIKNMMPDHSFENHYTELLSILSKVVFTIEDFNMVITMNNFFPFLDMFQKESIKVEASKIVMNGFIKSNSVLSDPAKINSLMLICKTMHNSVSELSLDDDKRIIGNLISSFVLTVTYERDFEKQLEFYVDARASFSNMDTVLIVLIQCVNRLAVQTQQVVKGNHTQKTAAFIRACMAYCFITIPSLMDIFARLKLYLLVGQTALSNQAVGQADGLLRAAIHLLAEVPKTIVVETKNVSAEQYIVEYINHLLSVILFVPDHPDHSVLYLVRGLMNVLEEIIWDDSSDAKCRLYLNAICILSAAAQESYIFKVEKVESNDKLYGAGSKFVEEVNKIINVLIIEILKKINEAGEKNKKLQYFICAASLNRIVAHGDLSSISMCKLAQNLWLLAIKNTNVDQNFMKRLRKTIEFRALRDFSGYPELLQLITDIR</sequence>
<name>T2MBB3_HYDVU</name>
<evidence type="ECO:0000256" key="3">
    <source>
        <dbReference type="ARBA" id="ARBA00022448"/>
    </source>
</evidence>
<evidence type="ECO:0000256" key="5">
    <source>
        <dbReference type="ARBA" id="ARBA00022927"/>
    </source>
</evidence>
<keyword evidence="4" id="KW-0967">Endosome</keyword>
<dbReference type="EMBL" id="HAAD01002938">
    <property type="protein sequence ID" value="CDG69170.1"/>
    <property type="molecule type" value="mRNA"/>
</dbReference>
<dbReference type="GO" id="GO:0005768">
    <property type="term" value="C:endosome"/>
    <property type="evidence" value="ECO:0007669"/>
    <property type="project" value="UniProtKB-SubCell"/>
</dbReference>
<dbReference type="InterPro" id="IPR029705">
    <property type="entry name" value="VPS35L"/>
</dbReference>
<keyword evidence="5" id="KW-0653">Protein transport</keyword>
<dbReference type="GO" id="GO:0032456">
    <property type="term" value="P:endocytic recycling"/>
    <property type="evidence" value="ECO:0007669"/>
    <property type="project" value="InterPro"/>
</dbReference>
<accession>T2MBB3</accession>
<evidence type="ECO:0000256" key="1">
    <source>
        <dbReference type="ARBA" id="ARBA00004177"/>
    </source>
</evidence>
<evidence type="ECO:0000313" key="6">
    <source>
        <dbReference type="EMBL" id="CDG69170.1"/>
    </source>
</evidence>
<dbReference type="PANTHER" id="PTHR13673:SF0">
    <property type="entry name" value="VPS35 ENDOSOMAL PROTEIN-SORTING FACTOR-LIKE"/>
    <property type="match status" value="1"/>
</dbReference>
<keyword evidence="3" id="KW-0813">Transport</keyword>
<evidence type="ECO:0000256" key="4">
    <source>
        <dbReference type="ARBA" id="ARBA00022753"/>
    </source>
</evidence>
<dbReference type="PANTHER" id="PTHR13673">
    <property type="entry name" value="ESOPHAGEAL CANCER ASSOCIATED PROTEIN"/>
    <property type="match status" value="1"/>
</dbReference>
<evidence type="ECO:0000256" key="2">
    <source>
        <dbReference type="ARBA" id="ARBA00010704"/>
    </source>
</evidence>
<protein>
    <submittedName>
        <fullName evidence="6">UPF0505 protein C16orf62</fullName>
    </submittedName>
</protein>